<dbReference type="Pfam" id="PF09335">
    <property type="entry name" value="VTT_dom"/>
    <property type="match status" value="1"/>
</dbReference>
<dbReference type="PANTHER" id="PTHR30353:SF0">
    <property type="entry name" value="TRANSMEMBRANE PROTEIN"/>
    <property type="match status" value="1"/>
</dbReference>
<keyword evidence="2" id="KW-1003">Cell membrane</keyword>
<feature type="transmembrane region" description="Helical" evidence="6">
    <location>
        <begin position="150"/>
        <end position="169"/>
    </location>
</feature>
<feature type="domain" description="VTT" evidence="7">
    <location>
        <begin position="40"/>
        <end position="167"/>
    </location>
</feature>
<organism evidence="8">
    <name type="scientific">freshwater metagenome</name>
    <dbReference type="NCBI Taxonomy" id="449393"/>
    <lineage>
        <taxon>unclassified sequences</taxon>
        <taxon>metagenomes</taxon>
        <taxon>ecological metagenomes</taxon>
    </lineage>
</organism>
<dbReference type="EMBL" id="CAEZUW010000002">
    <property type="protein sequence ID" value="CAB4604507.1"/>
    <property type="molecule type" value="Genomic_DNA"/>
</dbReference>
<evidence type="ECO:0000256" key="6">
    <source>
        <dbReference type="SAM" id="Phobius"/>
    </source>
</evidence>
<dbReference type="AlphaFoldDB" id="A0A6J6C715"/>
<evidence type="ECO:0000256" key="4">
    <source>
        <dbReference type="ARBA" id="ARBA00022989"/>
    </source>
</evidence>
<evidence type="ECO:0000313" key="8">
    <source>
        <dbReference type="EMBL" id="CAB4547062.1"/>
    </source>
</evidence>
<proteinExistence type="predicted"/>
<dbReference type="EMBL" id="CAEZSH010000171">
    <property type="protein sequence ID" value="CAB4547062.1"/>
    <property type="molecule type" value="Genomic_DNA"/>
</dbReference>
<evidence type="ECO:0000259" key="7">
    <source>
        <dbReference type="Pfam" id="PF09335"/>
    </source>
</evidence>
<gene>
    <name evidence="8" type="ORF">UFOPK1410_01036</name>
    <name evidence="9" type="ORF">UFOPK1855_00029</name>
</gene>
<evidence type="ECO:0000256" key="1">
    <source>
        <dbReference type="ARBA" id="ARBA00004651"/>
    </source>
</evidence>
<sequence>MFGIDWLDPHTLIRDYGNIAVFITCIIVYVETGLLVGFFLPGDSLLFLIGLFLASPQAPMPLWLACILISTSAWLGDQTGYWIGRKAGPAVFNKPDSKLFSHRNVEATERFFAKYGSKAIIVAHFVPVMRTFVPVAAGVGKMPYPQFLRLNFIAVIVWGSGVTTLGYFLGGVPFVNEHVELVTLSFIVLSFIPIALELLKVWRERRASK</sequence>
<feature type="transmembrane region" description="Helical" evidence="6">
    <location>
        <begin position="60"/>
        <end position="76"/>
    </location>
</feature>
<evidence type="ECO:0000313" key="9">
    <source>
        <dbReference type="EMBL" id="CAB4604507.1"/>
    </source>
</evidence>
<feature type="transmembrane region" description="Helical" evidence="6">
    <location>
        <begin position="20"/>
        <end position="40"/>
    </location>
</feature>
<protein>
    <submittedName>
        <fullName evidence="8">Unannotated protein</fullName>
    </submittedName>
</protein>
<evidence type="ECO:0000256" key="5">
    <source>
        <dbReference type="ARBA" id="ARBA00023136"/>
    </source>
</evidence>
<keyword evidence="4 6" id="KW-1133">Transmembrane helix</keyword>
<evidence type="ECO:0000256" key="3">
    <source>
        <dbReference type="ARBA" id="ARBA00022692"/>
    </source>
</evidence>
<keyword evidence="3 6" id="KW-0812">Transmembrane</keyword>
<keyword evidence="5 6" id="KW-0472">Membrane</keyword>
<name>A0A6J6C715_9ZZZZ</name>
<comment type="subcellular location">
    <subcellularLocation>
        <location evidence="1">Cell membrane</location>
        <topology evidence="1">Multi-pass membrane protein</topology>
    </subcellularLocation>
</comment>
<dbReference type="PANTHER" id="PTHR30353">
    <property type="entry name" value="INNER MEMBRANE PROTEIN DEDA-RELATED"/>
    <property type="match status" value="1"/>
</dbReference>
<accession>A0A6J6C715</accession>
<dbReference type="InterPro" id="IPR032818">
    <property type="entry name" value="DedA-like"/>
</dbReference>
<evidence type="ECO:0000256" key="2">
    <source>
        <dbReference type="ARBA" id="ARBA00022475"/>
    </source>
</evidence>
<dbReference type="GO" id="GO:0005886">
    <property type="term" value="C:plasma membrane"/>
    <property type="evidence" value="ECO:0007669"/>
    <property type="project" value="UniProtKB-SubCell"/>
</dbReference>
<dbReference type="InterPro" id="IPR032816">
    <property type="entry name" value="VTT_dom"/>
</dbReference>
<reference evidence="8" key="1">
    <citation type="submission" date="2020-05" db="EMBL/GenBank/DDBJ databases">
        <authorList>
            <person name="Chiriac C."/>
            <person name="Salcher M."/>
            <person name="Ghai R."/>
            <person name="Kavagutti S V."/>
        </authorList>
    </citation>
    <scope>NUCLEOTIDE SEQUENCE</scope>
</reference>
<feature type="transmembrane region" description="Helical" evidence="6">
    <location>
        <begin position="181"/>
        <end position="199"/>
    </location>
</feature>